<dbReference type="SMART" id="SM00332">
    <property type="entry name" value="PP2Cc"/>
    <property type="match status" value="1"/>
</dbReference>
<dbReference type="Proteomes" id="UP001165082">
    <property type="component" value="Unassembled WGS sequence"/>
</dbReference>
<protein>
    <recommendedName>
        <fullName evidence="2">PPM-type phosphatase domain-containing protein</fullName>
    </recommendedName>
</protein>
<evidence type="ECO:0000259" key="2">
    <source>
        <dbReference type="PROSITE" id="PS51746"/>
    </source>
</evidence>
<evidence type="ECO:0000313" key="3">
    <source>
        <dbReference type="EMBL" id="GMI33183.1"/>
    </source>
</evidence>
<feature type="domain" description="PPM-type phosphatase" evidence="2">
    <location>
        <begin position="56"/>
        <end position="376"/>
    </location>
</feature>
<dbReference type="OrthoDB" id="10264738at2759"/>
<name>A0A9W7G4K9_9STRA</name>
<feature type="region of interest" description="Disordered" evidence="1">
    <location>
        <begin position="1"/>
        <end position="27"/>
    </location>
</feature>
<dbReference type="PANTHER" id="PTHR47992">
    <property type="entry name" value="PROTEIN PHOSPHATASE"/>
    <property type="match status" value="1"/>
</dbReference>
<dbReference type="SUPFAM" id="SSF81606">
    <property type="entry name" value="PP2C-like"/>
    <property type="match status" value="1"/>
</dbReference>
<dbReference type="EMBL" id="BRXZ01007732">
    <property type="protein sequence ID" value="GMI33183.1"/>
    <property type="molecule type" value="Genomic_DNA"/>
</dbReference>
<dbReference type="Gene3D" id="3.60.40.10">
    <property type="entry name" value="PPM-type phosphatase domain"/>
    <property type="match status" value="1"/>
</dbReference>
<dbReference type="InterPro" id="IPR001932">
    <property type="entry name" value="PPM-type_phosphatase-like_dom"/>
</dbReference>
<sequence>MYSSDGSPLTPNSPKSSNGPLKTTILTRTERLPSYEDKKFIISSAVSAASLKGEDRHGFSSSRKLRDSGIGVIFAGVFDGHDGEECSEYCRVGMLPHIVESFNRRVQEMGGGEGTGGGANDDKDGSFEILKASMIEGFHDAQDSFEKFQVAPALGGDAKVGSKVTASPPSSLSRLLRCQCGPIKRRGGTTVNCLLVQSLDDQQRVKVVVANCGDSRCITDGGTGSLDGVGKLEFKNVSMDHRPDEAGERRRLRSAANRGDVFVSNDHMKTTRLYPGGLAVSRTVGDVSLTSAAIATPDVYEVEVNLTKEMPAQRFVLGTDGIFDSMETGEITKVVRDEEERGGGRLESKELAKAILARCLIKCGCKDDMTVMVVDVELKEGRVDSNKI</sequence>
<accession>A0A9W7G4K9</accession>
<dbReference type="GO" id="GO:0004722">
    <property type="term" value="F:protein serine/threonine phosphatase activity"/>
    <property type="evidence" value="ECO:0007669"/>
    <property type="project" value="InterPro"/>
</dbReference>
<comment type="caution">
    <text evidence="3">The sequence shown here is derived from an EMBL/GenBank/DDBJ whole genome shotgun (WGS) entry which is preliminary data.</text>
</comment>
<organism evidence="3 4">
    <name type="scientific">Triparma retinervis</name>
    <dbReference type="NCBI Taxonomy" id="2557542"/>
    <lineage>
        <taxon>Eukaryota</taxon>
        <taxon>Sar</taxon>
        <taxon>Stramenopiles</taxon>
        <taxon>Ochrophyta</taxon>
        <taxon>Bolidophyceae</taxon>
        <taxon>Parmales</taxon>
        <taxon>Triparmaceae</taxon>
        <taxon>Triparma</taxon>
    </lineage>
</organism>
<dbReference type="InterPro" id="IPR015655">
    <property type="entry name" value="PP2C"/>
</dbReference>
<keyword evidence="4" id="KW-1185">Reference proteome</keyword>
<proteinExistence type="predicted"/>
<dbReference type="InterPro" id="IPR036457">
    <property type="entry name" value="PPM-type-like_dom_sf"/>
</dbReference>
<gene>
    <name evidence="3" type="ORF">TrRE_jg4891</name>
</gene>
<evidence type="ECO:0000256" key="1">
    <source>
        <dbReference type="SAM" id="MobiDB-lite"/>
    </source>
</evidence>
<reference evidence="3" key="1">
    <citation type="submission" date="2022-07" db="EMBL/GenBank/DDBJ databases">
        <title>Genome analysis of Parmales, a sister group of diatoms, reveals the evolutionary specialization of diatoms from phago-mixotrophs to photoautotrophs.</title>
        <authorList>
            <person name="Ban H."/>
            <person name="Sato S."/>
            <person name="Yoshikawa S."/>
            <person name="Kazumasa Y."/>
            <person name="Nakamura Y."/>
            <person name="Ichinomiya M."/>
            <person name="Saitoh K."/>
            <person name="Sato N."/>
            <person name="Blanc-Mathieu R."/>
            <person name="Endo H."/>
            <person name="Kuwata A."/>
            <person name="Ogata H."/>
        </authorList>
    </citation>
    <scope>NUCLEOTIDE SEQUENCE</scope>
</reference>
<dbReference type="Pfam" id="PF00481">
    <property type="entry name" value="PP2C"/>
    <property type="match status" value="1"/>
</dbReference>
<dbReference type="AlphaFoldDB" id="A0A9W7G4K9"/>
<dbReference type="PROSITE" id="PS51746">
    <property type="entry name" value="PPM_2"/>
    <property type="match status" value="1"/>
</dbReference>
<dbReference type="CDD" id="cd00143">
    <property type="entry name" value="PP2Cc"/>
    <property type="match status" value="1"/>
</dbReference>
<evidence type="ECO:0000313" key="4">
    <source>
        <dbReference type="Proteomes" id="UP001165082"/>
    </source>
</evidence>